<feature type="non-terminal residue" evidence="2">
    <location>
        <position position="550"/>
    </location>
</feature>
<evidence type="ECO:0000256" key="1">
    <source>
        <dbReference type="SAM" id="MobiDB-lite"/>
    </source>
</evidence>
<feature type="region of interest" description="Disordered" evidence="1">
    <location>
        <begin position="445"/>
        <end position="550"/>
    </location>
</feature>
<proteinExistence type="predicted"/>
<feature type="compositionally biased region" description="Polar residues" evidence="1">
    <location>
        <begin position="62"/>
        <end position="76"/>
    </location>
</feature>
<reference evidence="2 3" key="1">
    <citation type="submission" date="2014-02" db="EMBL/GenBank/DDBJ databases">
        <title>The genome sequence of Colletotrichum salicis CBS 607.94.</title>
        <authorList>
            <person name="Baroncelli R."/>
            <person name="Thon M.R."/>
        </authorList>
    </citation>
    <scope>NUCLEOTIDE SEQUENCE [LARGE SCALE GENOMIC DNA]</scope>
    <source>
        <strain evidence="2 3">CBS 607.94</strain>
    </source>
</reference>
<feature type="region of interest" description="Disordered" evidence="1">
    <location>
        <begin position="1"/>
        <end position="101"/>
    </location>
</feature>
<keyword evidence="3" id="KW-1185">Reference proteome</keyword>
<accession>A0A135V0D2</accession>
<feature type="compositionally biased region" description="Basic and acidic residues" evidence="1">
    <location>
        <begin position="251"/>
        <end position="266"/>
    </location>
</feature>
<evidence type="ECO:0000313" key="2">
    <source>
        <dbReference type="EMBL" id="KXH66120.1"/>
    </source>
</evidence>
<dbReference type="Gene3D" id="2.60.120.650">
    <property type="entry name" value="Cupin"/>
    <property type="match status" value="1"/>
</dbReference>
<dbReference type="EMBL" id="JFFI01000753">
    <property type="protein sequence ID" value="KXH66120.1"/>
    <property type="molecule type" value="Genomic_DNA"/>
</dbReference>
<feature type="region of interest" description="Disordered" evidence="1">
    <location>
        <begin position="246"/>
        <end position="266"/>
    </location>
</feature>
<feature type="compositionally biased region" description="Low complexity" evidence="1">
    <location>
        <begin position="500"/>
        <end position="510"/>
    </location>
</feature>
<gene>
    <name evidence="2" type="ORF">CSAL01_12463</name>
</gene>
<protein>
    <submittedName>
        <fullName evidence="2">Uncharacterized protein</fullName>
    </submittedName>
</protein>
<organism evidence="2 3">
    <name type="scientific">Colletotrichum salicis</name>
    <dbReference type="NCBI Taxonomy" id="1209931"/>
    <lineage>
        <taxon>Eukaryota</taxon>
        <taxon>Fungi</taxon>
        <taxon>Dikarya</taxon>
        <taxon>Ascomycota</taxon>
        <taxon>Pezizomycotina</taxon>
        <taxon>Sordariomycetes</taxon>
        <taxon>Hypocreomycetidae</taxon>
        <taxon>Glomerellales</taxon>
        <taxon>Glomerellaceae</taxon>
        <taxon>Colletotrichum</taxon>
        <taxon>Colletotrichum acutatum species complex</taxon>
    </lineage>
</organism>
<dbReference type="AlphaFoldDB" id="A0A135V0D2"/>
<evidence type="ECO:0000313" key="3">
    <source>
        <dbReference type="Proteomes" id="UP000070121"/>
    </source>
</evidence>
<sequence length="550" mass="57352">MSASTAGPAAAHRHHNPGLGFPEAEAEAETRAALAGPGRTRASRVADPTKRLSTAAKLPTLLSASMSLGPSGNSGRDPSAPRTDGGPRDANKASVPGRGEGPVFPSLAAVVQDFGALHGRLRSLVGPEATMPKTAPHDGPSGGVLGQAGCQQDELDVIYRSAARLLESLPAVCAGEREAAARRWTGDVGLGQEMTLALPVPDRTFPSSTSPRPDGGGWDVLQIPGYTPPPRVGAVIHCRRGGPVRLSITKPADDGEAGTRRSRRPKAEAVVRLARRAAPALRSHRQQPPDPTFDIDVTGLPDQAAEGVFGLAEAWPGAQPVLHCALPIQQQGPLRLLDSAELYVFSLAGAPARWLLVEQSSAPLLEERLRELDPLCSPSDAASDGDEDSTEDVPARDAWHVLPSVLEAWGVGFALRYCYPGDLVWLRGPLYYQVQELGPCVYESLSTPPPSDRAKDPGAARTPGRTPLPNGKQATSSASAPERIGKTAKRAPGVEAQPESAAASASAKSGGHPGGDDSHPPSSRPPRPVRGPAGARRTGAYEQHPSPPAP</sequence>
<dbReference type="Proteomes" id="UP000070121">
    <property type="component" value="Unassembled WGS sequence"/>
</dbReference>
<comment type="caution">
    <text evidence="2">The sequence shown here is derived from an EMBL/GenBank/DDBJ whole genome shotgun (WGS) entry which is preliminary data.</text>
</comment>
<name>A0A135V0D2_9PEZI</name>